<name>A0AAF0F6N5_9BASI</name>
<evidence type="ECO:0000256" key="1">
    <source>
        <dbReference type="SAM" id="MobiDB-lite"/>
    </source>
</evidence>
<feature type="compositionally biased region" description="Basic and acidic residues" evidence="1">
    <location>
        <begin position="340"/>
        <end position="349"/>
    </location>
</feature>
<feature type="region of interest" description="Disordered" evidence="1">
    <location>
        <begin position="553"/>
        <end position="705"/>
    </location>
</feature>
<evidence type="ECO:0000313" key="2">
    <source>
        <dbReference type="EMBL" id="WFD40766.1"/>
    </source>
</evidence>
<feature type="compositionally biased region" description="Acidic residues" evidence="1">
    <location>
        <begin position="494"/>
        <end position="517"/>
    </location>
</feature>
<feature type="compositionally biased region" description="Basic and acidic residues" evidence="1">
    <location>
        <begin position="673"/>
        <end position="687"/>
    </location>
</feature>
<dbReference type="AlphaFoldDB" id="A0AAF0F6N5"/>
<dbReference type="GeneID" id="85227406"/>
<feature type="region of interest" description="Disordered" evidence="1">
    <location>
        <begin position="197"/>
        <end position="281"/>
    </location>
</feature>
<keyword evidence="3" id="KW-1185">Reference proteome</keyword>
<feature type="region of interest" description="Disordered" evidence="1">
    <location>
        <begin position="300"/>
        <end position="521"/>
    </location>
</feature>
<sequence length="705" mass="76318">MATRDGQQDTAAPIVAQARAIAGRLERLDATRGHLASLGDASVPNAALQGLGEDATGLAHAASCADAVRILDEKRAALQREQATLKAQFDVQIKHVLENSLRQLLPSDASGGEQYTTDEKNQVLNEEGLPFVDPLEQLPDSPPRTPDFSADRSTAPTGNVLNRAPGHVVPFLPERAADDDTSRKAWMDSVLAELEAEEAQELGDTAPEPATSEAEPSKLKSIQRGFLQRKAESAAEVDPQPTRPKKQVRIAVPEESESEDEVKEKRSKSVHYGRHPDDVGVEEEAQRIVNLLGPEVIQGHPNAERIFADMKADQQRVVQAPQAPPQEPSEPAKPAIGESIVERPAEAPADRAPPPRKKLSAFKQRQLERQGGQSEVPEAPQVSQGIPAIERAGRADEPLERQRKHQGLPPQVPHARPSKAYAERLEKREKGEATGGADALTTPAAPARASRVRFGAPTVVEAEPPMDVEDEHEDEPMADDDTDEENPSVHPYEQDSDAMESDDGLWDSDDEYTAEDLEALKPSMAAHSDDAFWSEELAREYAEAKARLALPVQRPMPLDDEEDAAEEYGVAPLSASLAHTDSANTAAERERPKVSRFKAARMAGEPIPDPNGDLAARREDAAGRALADEVSGEAPAPVMVLPSLAPVRYPKPTPDDPSVIDLDGESDEDDDRLQELMRARLALDHDGSTASSARSPHPPSVGHKE</sequence>
<organism evidence="2 3">
    <name type="scientific">Malassezia japonica</name>
    <dbReference type="NCBI Taxonomy" id="223818"/>
    <lineage>
        <taxon>Eukaryota</taxon>
        <taxon>Fungi</taxon>
        <taxon>Dikarya</taxon>
        <taxon>Basidiomycota</taxon>
        <taxon>Ustilaginomycotina</taxon>
        <taxon>Malasseziomycetes</taxon>
        <taxon>Malasseziales</taxon>
        <taxon>Malasseziaceae</taxon>
        <taxon>Malassezia</taxon>
    </lineage>
</organism>
<feature type="compositionally biased region" description="Basic and acidic residues" evidence="1">
    <location>
        <begin position="391"/>
        <end position="401"/>
    </location>
</feature>
<evidence type="ECO:0008006" key="4">
    <source>
        <dbReference type="Google" id="ProtNLM"/>
    </source>
</evidence>
<dbReference type="RefSeq" id="XP_060123663.1">
    <property type="nucleotide sequence ID" value="XM_060267680.1"/>
</dbReference>
<reference evidence="2" key="1">
    <citation type="submission" date="2023-03" db="EMBL/GenBank/DDBJ databases">
        <title>Mating type loci evolution in Malassezia.</title>
        <authorList>
            <person name="Coelho M.A."/>
        </authorList>
    </citation>
    <scope>NUCLEOTIDE SEQUENCE</scope>
    <source>
        <strain evidence="2">CBS 9431</strain>
    </source>
</reference>
<feature type="compositionally biased region" description="Acidic residues" evidence="1">
    <location>
        <begin position="464"/>
        <end position="486"/>
    </location>
</feature>
<feature type="region of interest" description="Disordered" evidence="1">
    <location>
        <begin position="132"/>
        <end position="165"/>
    </location>
</feature>
<feature type="compositionally biased region" description="Acidic residues" evidence="1">
    <location>
        <begin position="662"/>
        <end position="672"/>
    </location>
</feature>
<gene>
    <name evidence="2" type="ORF">MJAP1_003755</name>
</gene>
<accession>A0AAF0F6N5</accession>
<proteinExistence type="predicted"/>
<dbReference type="Proteomes" id="UP001217754">
    <property type="component" value="Chromosome 7"/>
</dbReference>
<feature type="compositionally biased region" description="Basic and acidic residues" evidence="1">
    <location>
        <begin position="302"/>
        <end position="314"/>
    </location>
</feature>
<feature type="compositionally biased region" description="Polar residues" evidence="1">
    <location>
        <begin position="151"/>
        <end position="160"/>
    </location>
</feature>
<protein>
    <recommendedName>
        <fullName evidence="4">DUF3835 domain-containing protein</fullName>
    </recommendedName>
</protein>
<dbReference type="EMBL" id="CP119964">
    <property type="protein sequence ID" value="WFD40766.1"/>
    <property type="molecule type" value="Genomic_DNA"/>
</dbReference>
<feature type="compositionally biased region" description="Basic and acidic residues" evidence="1">
    <location>
        <begin position="421"/>
        <end position="432"/>
    </location>
</feature>
<evidence type="ECO:0000313" key="3">
    <source>
        <dbReference type="Proteomes" id="UP001217754"/>
    </source>
</evidence>